<dbReference type="Proteomes" id="UP000811609">
    <property type="component" value="Chromosome 6"/>
</dbReference>
<evidence type="ECO:0000313" key="2">
    <source>
        <dbReference type="Proteomes" id="UP000811609"/>
    </source>
</evidence>
<name>A0A8T1Q744_CARIL</name>
<comment type="caution">
    <text evidence="1">The sequence shown here is derived from an EMBL/GenBank/DDBJ whole genome shotgun (WGS) entry which is preliminary data.</text>
</comment>
<accession>A0A8T1Q744</accession>
<gene>
    <name evidence="1" type="ORF">CIPAW_06G028000</name>
</gene>
<dbReference type="EMBL" id="CM031814">
    <property type="protein sequence ID" value="KAG6650233.1"/>
    <property type="molecule type" value="Genomic_DNA"/>
</dbReference>
<organism evidence="1 2">
    <name type="scientific">Carya illinoinensis</name>
    <name type="common">Pecan</name>
    <dbReference type="NCBI Taxonomy" id="32201"/>
    <lineage>
        <taxon>Eukaryota</taxon>
        <taxon>Viridiplantae</taxon>
        <taxon>Streptophyta</taxon>
        <taxon>Embryophyta</taxon>
        <taxon>Tracheophyta</taxon>
        <taxon>Spermatophyta</taxon>
        <taxon>Magnoliopsida</taxon>
        <taxon>eudicotyledons</taxon>
        <taxon>Gunneridae</taxon>
        <taxon>Pentapetalae</taxon>
        <taxon>rosids</taxon>
        <taxon>fabids</taxon>
        <taxon>Fagales</taxon>
        <taxon>Juglandaceae</taxon>
        <taxon>Carya</taxon>
    </lineage>
</organism>
<protein>
    <submittedName>
        <fullName evidence="1">Uncharacterized protein</fullName>
    </submittedName>
</protein>
<sequence length="156" mass="17699">MHRFKIGDAAKNLQVAMNPNSVSGSDDKSMNSVTYKNIEIKVSSTMEVSIREKTSGVSNTGITTTNNKDDKYKVKAKAKGILEGYVYQMKNALEDEKIRPKLEPSFKKKIEEAIGHLNGWLKYVQNPQADDNEITKNLKLNKQYYEDIIAKIKQLK</sequence>
<proteinExistence type="predicted"/>
<keyword evidence="2" id="KW-1185">Reference proteome</keyword>
<evidence type="ECO:0000313" key="1">
    <source>
        <dbReference type="EMBL" id="KAG6650233.1"/>
    </source>
</evidence>
<dbReference type="AlphaFoldDB" id="A0A8T1Q744"/>
<reference evidence="1" key="1">
    <citation type="submission" date="2020-12" db="EMBL/GenBank/DDBJ databases">
        <title>WGS assembly of Carya illinoinensis cv. Pawnee.</title>
        <authorList>
            <person name="Platts A."/>
            <person name="Shu S."/>
            <person name="Wright S."/>
            <person name="Barry K."/>
            <person name="Edger P."/>
            <person name="Pires J.C."/>
            <person name="Schmutz J."/>
        </authorList>
    </citation>
    <scope>NUCLEOTIDE SEQUENCE</scope>
    <source>
        <tissue evidence="1">Leaf</tissue>
    </source>
</reference>